<comment type="caution">
    <text evidence="1">The sequence shown here is derived from an EMBL/GenBank/DDBJ whole genome shotgun (WGS) entry which is preliminary data.</text>
</comment>
<dbReference type="AlphaFoldDB" id="X0RPJ7"/>
<protein>
    <submittedName>
        <fullName evidence="1">Uncharacterized protein</fullName>
    </submittedName>
</protein>
<evidence type="ECO:0000313" key="1">
    <source>
        <dbReference type="EMBL" id="GAF70713.1"/>
    </source>
</evidence>
<organism evidence="1">
    <name type="scientific">marine sediment metagenome</name>
    <dbReference type="NCBI Taxonomy" id="412755"/>
    <lineage>
        <taxon>unclassified sequences</taxon>
        <taxon>metagenomes</taxon>
        <taxon>ecological metagenomes</taxon>
    </lineage>
</organism>
<gene>
    <name evidence="1" type="ORF">S01H1_17287</name>
</gene>
<accession>X0RPJ7</accession>
<sequence>MEKIKVTFSKKYITQLNEMNILENVANPNTLSYKGKIKMVDSDLIILKDTTDNDVCGILDGATFYKVLLETDVAHLFSNSKNHLN</sequence>
<dbReference type="EMBL" id="BARS01009162">
    <property type="protein sequence ID" value="GAF70713.1"/>
    <property type="molecule type" value="Genomic_DNA"/>
</dbReference>
<name>X0RPJ7_9ZZZZ</name>
<proteinExistence type="predicted"/>
<reference evidence="1" key="1">
    <citation type="journal article" date="2014" name="Front. Microbiol.">
        <title>High frequency of phylogenetically diverse reductive dehalogenase-homologous genes in deep subseafloor sedimentary metagenomes.</title>
        <authorList>
            <person name="Kawai M."/>
            <person name="Futagami T."/>
            <person name="Toyoda A."/>
            <person name="Takaki Y."/>
            <person name="Nishi S."/>
            <person name="Hori S."/>
            <person name="Arai W."/>
            <person name="Tsubouchi T."/>
            <person name="Morono Y."/>
            <person name="Uchiyama I."/>
            <person name="Ito T."/>
            <person name="Fujiyama A."/>
            <person name="Inagaki F."/>
            <person name="Takami H."/>
        </authorList>
    </citation>
    <scope>NUCLEOTIDE SEQUENCE</scope>
    <source>
        <strain evidence="1">Expedition CK06-06</strain>
    </source>
</reference>